<evidence type="ECO:0000259" key="1">
    <source>
        <dbReference type="Pfam" id="PF05161"/>
    </source>
</evidence>
<dbReference type="STRING" id="469381.Dpep_0070"/>
<comment type="caution">
    <text evidence="3">The sequence shown here is derived from an EMBL/GenBank/DDBJ whole genome shotgun (WGS) entry which is preliminary data.</text>
</comment>
<dbReference type="GO" id="GO:0008887">
    <property type="term" value="F:glycerate kinase activity"/>
    <property type="evidence" value="ECO:0007669"/>
    <property type="project" value="InterPro"/>
</dbReference>
<evidence type="ECO:0000313" key="4">
    <source>
        <dbReference type="Proteomes" id="UP000006427"/>
    </source>
</evidence>
<dbReference type="InterPro" id="IPR039760">
    <property type="entry name" value="MOFRL_protein"/>
</dbReference>
<evidence type="ECO:0000313" key="3">
    <source>
        <dbReference type="EMBL" id="EFC90102.1"/>
    </source>
</evidence>
<feature type="domain" description="MOFRL-associated" evidence="2">
    <location>
        <begin position="13"/>
        <end position="228"/>
    </location>
</feature>
<sequence length="413" mass="43439">MEKTKKLRDDCLEIIRYSLEKNLPDQSTRETLQSMDLKGPIVCLAVGKAAWTMANAASEVLGDRISRGLIVTKYGHAGGDVAGMHIIESGHPVPDEKSLEAGKAALDLVHSTTKKDRLLVLLSGGGSSLMEFPLEGVSLRDMAEITDSLLSSGAPIEEINKIRKRLSKVKAGRLALAAAPSAITNLILSDVLGNDLGSVASGPTVPDDGTAEEAMEIAVKYGIRLSRAEKEALKTETPKTIEKVETIVLGDVSRLCSAAAEKAKHLGYETEILAEDLNCEARQAGSFLAAIARKRGRDNPRALILGGETVVHLKGEGKGGRNQELALSAAVGMEKVDNAVVASVGSDGTDGPTDAAGGMVDGGSISRMRASGIDPIALLEDNDSYRALKASEDLITTGPTGTNVNDLILLLKR</sequence>
<dbReference type="OrthoDB" id="9766552at2"/>
<evidence type="ECO:0000259" key="2">
    <source>
        <dbReference type="Pfam" id="PF13660"/>
    </source>
</evidence>
<dbReference type="Gene3D" id="3.40.1480.10">
    <property type="entry name" value="MOFRL domain"/>
    <property type="match status" value="1"/>
</dbReference>
<dbReference type="Proteomes" id="UP000006427">
    <property type="component" value="Unassembled WGS sequence"/>
</dbReference>
<dbReference type="Pfam" id="PF05161">
    <property type="entry name" value="MOFRL"/>
    <property type="match status" value="1"/>
</dbReference>
<dbReference type="GO" id="GO:0016618">
    <property type="term" value="F:hydroxypyruvate reductase [NAD(P)H] activity"/>
    <property type="evidence" value="ECO:0007669"/>
    <property type="project" value="UniProtKB-EC"/>
</dbReference>
<gene>
    <name evidence="3" type="ORF">Dpep_0070</name>
</gene>
<dbReference type="EC" id="1.1.1.81" evidence="3"/>
<accession>D2Z2E6</accession>
<dbReference type="Gene3D" id="3.40.50.10180">
    <property type="entry name" value="Glycerate kinase, MOFRL-like N-terminal domain"/>
    <property type="match status" value="1"/>
</dbReference>
<proteinExistence type="predicted"/>
<name>D2Z2E6_9BACT</name>
<keyword evidence="4" id="KW-1185">Reference proteome</keyword>
<protein>
    <submittedName>
        <fullName evidence="3">Hydroxypyruvate reductase</fullName>
        <ecNumber evidence="3">1.1.1.81</ecNumber>
    </submittedName>
</protein>
<dbReference type="RefSeq" id="WP_005658582.1">
    <property type="nucleotide sequence ID" value="NZ_ABTR02000001.1"/>
</dbReference>
<dbReference type="GO" id="GO:0005737">
    <property type="term" value="C:cytoplasm"/>
    <property type="evidence" value="ECO:0007669"/>
    <property type="project" value="TreeGrafter"/>
</dbReference>
<dbReference type="InterPro" id="IPR038614">
    <property type="entry name" value="GK_N_sf"/>
</dbReference>
<dbReference type="InterPro" id="IPR025286">
    <property type="entry name" value="MOFRL_assoc_dom"/>
</dbReference>
<dbReference type="EMBL" id="ABTR02000001">
    <property type="protein sequence ID" value="EFC90102.1"/>
    <property type="molecule type" value="Genomic_DNA"/>
</dbReference>
<feature type="domain" description="MOFRL" evidence="1">
    <location>
        <begin position="302"/>
        <end position="406"/>
    </location>
</feature>
<keyword evidence="3" id="KW-0560">Oxidoreductase</keyword>
<dbReference type="SUPFAM" id="SSF82544">
    <property type="entry name" value="GckA/TtuD-like"/>
    <property type="match status" value="1"/>
</dbReference>
<organism evidence="3 4">
    <name type="scientific">Dethiosulfovibrio peptidovorans DSM 11002</name>
    <dbReference type="NCBI Taxonomy" id="469381"/>
    <lineage>
        <taxon>Bacteria</taxon>
        <taxon>Thermotogati</taxon>
        <taxon>Synergistota</taxon>
        <taxon>Synergistia</taxon>
        <taxon>Synergistales</taxon>
        <taxon>Dethiosulfovibrionaceae</taxon>
        <taxon>Dethiosulfovibrio</taxon>
    </lineage>
</organism>
<dbReference type="PANTHER" id="PTHR12227">
    <property type="entry name" value="GLYCERATE KINASE"/>
    <property type="match status" value="1"/>
</dbReference>
<dbReference type="AlphaFoldDB" id="D2Z2E6"/>
<dbReference type="eggNOG" id="COG2379">
    <property type="taxonomic scope" value="Bacteria"/>
</dbReference>
<reference evidence="3 4" key="1">
    <citation type="journal article" date="2010" name="Stand. Genomic Sci.">
        <title>Permanent draft genome sequence of Dethiosulfovibrio peptidovorans type strain (SEBR 4207).</title>
        <authorList>
            <person name="Labutti K."/>
            <person name="Mayilraj S."/>
            <person name="Clum A."/>
            <person name="Lucas S."/>
            <person name="Glavina Del Rio T."/>
            <person name="Nolan M."/>
            <person name="Tice H."/>
            <person name="Cheng J.F."/>
            <person name="Pitluck S."/>
            <person name="Liolios K."/>
            <person name="Ivanova N."/>
            <person name="Mavromatis K."/>
            <person name="Mikhailova N."/>
            <person name="Pati A."/>
            <person name="Goodwin L."/>
            <person name="Chen A."/>
            <person name="Palaniappan K."/>
            <person name="Land M."/>
            <person name="Hauser L."/>
            <person name="Chang Y.J."/>
            <person name="Jeffries C.D."/>
            <person name="Rohde M."/>
            <person name="Spring S."/>
            <person name="Goker M."/>
            <person name="Woyke T."/>
            <person name="Bristow J."/>
            <person name="Eisen J.A."/>
            <person name="Markowitz V."/>
            <person name="Hugenholtz P."/>
            <person name="Kyrpides N.C."/>
            <person name="Klenk H.P."/>
            <person name="Lapidus A."/>
        </authorList>
    </citation>
    <scope>NUCLEOTIDE SEQUENCE [LARGE SCALE GENOMIC DNA]</scope>
    <source>
        <strain evidence="3 4">DSM 11002</strain>
    </source>
</reference>
<dbReference type="InterPro" id="IPR037035">
    <property type="entry name" value="GK-like_C_sf"/>
</dbReference>
<dbReference type="Pfam" id="PF13660">
    <property type="entry name" value="DUF4147"/>
    <property type="match status" value="1"/>
</dbReference>
<dbReference type="PANTHER" id="PTHR12227:SF0">
    <property type="entry name" value="GLYCERATE KINASE"/>
    <property type="match status" value="1"/>
</dbReference>
<dbReference type="InterPro" id="IPR007835">
    <property type="entry name" value="MOFRL"/>
</dbReference>
<dbReference type="PaxDb" id="469381-Dpep_0070"/>